<protein>
    <submittedName>
        <fullName evidence="2">Uncharacterized protein</fullName>
    </submittedName>
</protein>
<feature type="compositionally biased region" description="Basic residues" evidence="1">
    <location>
        <begin position="573"/>
        <end position="584"/>
    </location>
</feature>
<reference evidence="2" key="1">
    <citation type="submission" date="2020-11" db="EMBL/GenBank/DDBJ databases">
        <authorList>
            <person name="Tran Van P."/>
        </authorList>
    </citation>
    <scope>NUCLEOTIDE SEQUENCE</scope>
</reference>
<dbReference type="EMBL" id="OB793157">
    <property type="protein sequence ID" value="CAD7426274.1"/>
    <property type="molecule type" value="Genomic_DNA"/>
</dbReference>
<accession>A0A7R9E2Q7</accession>
<name>A0A7R9E2Q7_9NEOP</name>
<gene>
    <name evidence="2" type="ORF">TMSB3V08_LOCUS3164</name>
</gene>
<feature type="compositionally biased region" description="Polar residues" evidence="1">
    <location>
        <begin position="530"/>
        <end position="542"/>
    </location>
</feature>
<feature type="region of interest" description="Disordered" evidence="1">
    <location>
        <begin position="100"/>
        <end position="132"/>
    </location>
</feature>
<feature type="region of interest" description="Disordered" evidence="1">
    <location>
        <begin position="512"/>
        <end position="546"/>
    </location>
</feature>
<feature type="compositionally biased region" description="Basic and acidic residues" evidence="1">
    <location>
        <begin position="106"/>
        <end position="119"/>
    </location>
</feature>
<feature type="compositionally biased region" description="Basic and acidic residues" evidence="1">
    <location>
        <begin position="373"/>
        <end position="383"/>
    </location>
</feature>
<feature type="compositionally biased region" description="Polar residues" evidence="1">
    <location>
        <begin position="309"/>
        <end position="326"/>
    </location>
</feature>
<sequence>MSTFHDPLKPTEWFSHFRPSARLSVSRARALREELRRSKKKRVDSRLSCSKEEVNPQLRGGRVVNHLGKTTPSSPDRDSNLDLPVLGGLSQHDWRVSLGSGLSPEECGRSTSEHSDRWSVHRPARGVLPPPPHSLARRRVVALTAHAEVIDANSNVMTMEFDPVVLPQSLREPAYKLHRVDNWPPSSQVQDAFSGQLATLNSGFCHNEGEEQNEASEILPARDTTPEKTILLEGSNQRRTKSRPSLPYMCHDEDFGENDEDAMESQEAYFNMERGHPRPHGAIPQINQREAISLSHYQTFLSVDGSLSHLETQRPSNPTNLGTRNHPQMGIPHSTFYRQWSAIPLVCLEKDLPSLENQKVDNRSVPPKGESSSSEKSRAKDWASEELEPPEDAERHQQRVRRLLSQHTEARRHQEKYQERYLGRRAAAEKDPLPIGASVLMRSHPLSNAAEEVHTGFCPKTKKSKLRSKQSVCEKCQSSEKVFEVTASELTPQNGSTLQRGIVRHIVTVPRPRAPLGRETERSSGKRTHTTAQNHSGFHSTPPTLPALRTIQTADSFSKFHPLLMIPPPKPSQYRRSKGGRRRKARAEHYNIFKALLTPAPFQYLSSSSPHVPSQLLSMQPVYQLRPTPLSFTSPVSFFRLLLSDPLGPKKDAYQMPLK</sequence>
<organism evidence="2">
    <name type="scientific">Timema monikensis</name>
    <dbReference type="NCBI Taxonomy" id="170555"/>
    <lineage>
        <taxon>Eukaryota</taxon>
        <taxon>Metazoa</taxon>
        <taxon>Ecdysozoa</taxon>
        <taxon>Arthropoda</taxon>
        <taxon>Hexapoda</taxon>
        <taxon>Insecta</taxon>
        <taxon>Pterygota</taxon>
        <taxon>Neoptera</taxon>
        <taxon>Polyneoptera</taxon>
        <taxon>Phasmatodea</taxon>
        <taxon>Timematodea</taxon>
        <taxon>Timematoidea</taxon>
        <taxon>Timematidae</taxon>
        <taxon>Timema</taxon>
    </lineage>
</organism>
<feature type="region of interest" description="Disordered" evidence="1">
    <location>
        <begin position="309"/>
        <end position="330"/>
    </location>
</feature>
<dbReference type="AlphaFoldDB" id="A0A7R9E2Q7"/>
<evidence type="ECO:0000256" key="1">
    <source>
        <dbReference type="SAM" id="MobiDB-lite"/>
    </source>
</evidence>
<feature type="region of interest" description="Disordered" evidence="1">
    <location>
        <begin position="358"/>
        <end position="399"/>
    </location>
</feature>
<feature type="region of interest" description="Disordered" evidence="1">
    <location>
        <begin position="63"/>
        <end position="84"/>
    </location>
</feature>
<proteinExistence type="predicted"/>
<evidence type="ECO:0000313" key="2">
    <source>
        <dbReference type="EMBL" id="CAD7426274.1"/>
    </source>
</evidence>
<feature type="region of interest" description="Disordered" evidence="1">
    <location>
        <begin position="561"/>
        <end position="584"/>
    </location>
</feature>